<accession>A0A5A7QF15</accession>
<gene>
    <name evidence="1" type="ORF">STAS_20466</name>
</gene>
<name>A0A5A7QF15_STRAF</name>
<reference evidence="2" key="1">
    <citation type="journal article" date="2019" name="Curr. Biol.">
        <title>Genome Sequence of Striga asiatica Provides Insight into the Evolution of Plant Parasitism.</title>
        <authorList>
            <person name="Yoshida S."/>
            <person name="Kim S."/>
            <person name="Wafula E.K."/>
            <person name="Tanskanen J."/>
            <person name="Kim Y.M."/>
            <person name="Honaas L."/>
            <person name="Yang Z."/>
            <person name="Spallek T."/>
            <person name="Conn C.E."/>
            <person name="Ichihashi Y."/>
            <person name="Cheong K."/>
            <person name="Cui S."/>
            <person name="Der J.P."/>
            <person name="Gundlach H."/>
            <person name="Jiao Y."/>
            <person name="Hori C."/>
            <person name="Ishida J.K."/>
            <person name="Kasahara H."/>
            <person name="Kiba T."/>
            <person name="Kim M.S."/>
            <person name="Koo N."/>
            <person name="Laohavisit A."/>
            <person name="Lee Y.H."/>
            <person name="Lumba S."/>
            <person name="McCourt P."/>
            <person name="Mortimer J.C."/>
            <person name="Mutuku J.M."/>
            <person name="Nomura T."/>
            <person name="Sasaki-Sekimoto Y."/>
            <person name="Seto Y."/>
            <person name="Wang Y."/>
            <person name="Wakatake T."/>
            <person name="Sakakibara H."/>
            <person name="Demura T."/>
            <person name="Yamaguchi S."/>
            <person name="Yoneyama K."/>
            <person name="Manabe R.I."/>
            <person name="Nelson D.C."/>
            <person name="Schulman A.H."/>
            <person name="Timko M.P."/>
            <person name="dePamphilis C.W."/>
            <person name="Choi D."/>
            <person name="Shirasu K."/>
        </authorList>
    </citation>
    <scope>NUCLEOTIDE SEQUENCE [LARGE SCALE GENOMIC DNA]</scope>
    <source>
        <strain evidence="2">cv. UVA1</strain>
    </source>
</reference>
<evidence type="ECO:0000313" key="1">
    <source>
        <dbReference type="EMBL" id="GER43604.1"/>
    </source>
</evidence>
<keyword evidence="1" id="KW-0378">Hydrolase</keyword>
<sequence>MVLMNFELLNQWSILTGRPWLHISWRKLVVWIVRRCGEEPARWRRQHRRERWWAVARSRTEFCRFLGGDGKTEDVVSRCPWCTPIARLLTDGPDSPEIGAVGGER</sequence>
<organism evidence="1 2">
    <name type="scientific">Striga asiatica</name>
    <name type="common">Asiatic witchweed</name>
    <name type="synonym">Buchnera asiatica</name>
    <dbReference type="NCBI Taxonomy" id="4170"/>
    <lineage>
        <taxon>Eukaryota</taxon>
        <taxon>Viridiplantae</taxon>
        <taxon>Streptophyta</taxon>
        <taxon>Embryophyta</taxon>
        <taxon>Tracheophyta</taxon>
        <taxon>Spermatophyta</taxon>
        <taxon>Magnoliopsida</taxon>
        <taxon>eudicotyledons</taxon>
        <taxon>Gunneridae</taxon>
        <taxon>Pentapetalae</taxon>
        <taxon>asterids</taxon>
        <taxon>lamiids</taxon>
        <taxon>Lamiales</taxon>
        <taxon>Orobanchaceae</taxon>
        <taxon>Buchnereae</taxon>
        <taxon>Striga</taxon>
    </lineage>
</organism>
<dbReference type="GO" id="GO:0016787">
    <property type="term" value="F:hydrolase activity"/>
    <property type="evidence" value="ECO:0007669"/>
    <property type="project" value="UniProtKB-KW"/>
</dbReference>
<dbReference type="EMBL" id="BKCP01006682">
    <property type="protein sequence ID" value="GER43604.1"/>
    <property type="molecule type" value="Genomic_DNA"/>
</dbReference>
<evidence type="ECO:0000313" key="2">
    <source>
        <dbReference type="Proteomes" id="UP000325081"/>
    </source>
</evidence>
<dbReference type="AlphaFoldDB" id="A0A5A7QF15"/>
<comment type="caution">
    <text evidence="1">The sequence shown here is derived from an EMBL/GenBank/DDBJ whole genome shotgun (WGS) entry which is preliminary data.</text>
</comment>
<dbReference type="Proteomes" id="UP000325081">
    <property type="component" value="Unassembled WGS sequence"/>
</dbReference>
<protein>
    <submittedName>
        <fullName evidence="1">Nudix hydrolase homolog 13</fullName>
    </submittedName>
</protein>
<proteinExistence type="predicted"/>
<keyword evidence="2" id="KW-1185">Reference proteome</keyword>